<dbReference type="EMBL" id="CM026429">
    <property type="protein sequence ID" value="KAG0563409.1"/>
    <property type="molecule type" value="Genomic_DNA"/>
</dbReference>
<feature type="compositionally biased region" description="Low complexity" evidence="1">
    <location>
        <begin position="629"/>
        <end position="645"/>
    </location>
</feature>
<feature type="region of interest" description="Disordered" evidence="1">
    <location>
        <begin position="618"/>
        <end position="650"/>
    </location>
</feature>
<feature type="region of interest" description="Disordered" evidence="1">
    <location>
        <begin position="776"/>
        <end position="800"/>
    </location>
</feature>
<organism evidence="2 3">
    <name type="scientific">Ceratodon purpureus</name>
    <name type="common">Fire moss</name>
    <name type="synonym">Dicranum purpureum</name>
    <dbReference type="NCBI Taxonomy" id="3225"/>
    <lineage>
        <taxon>Eukaryota</taxon>
        <taxon>Viridiplantae</taxon>
        <taxon>Streptophyta</taxon>
        <taxon>Embryophyta</taxon>
        <taxon>Bryophyta</taxon>
        <taxon>Bryophytina</taxon>
        <taxon>Bryopsida</taxon>
        <taxon>Dicranidae</taxon>
        <taxon>Pseudoditrichales</taxon>
        <taxon>Ditrichaceae</taxon>
        <taxon>Ceratodon</taxon>
    </lineage>
</organism>
<protein>
    <submittedName>
        <fullName evidence="2">Uncharacterized protein</fullName>
    </submittedName>
</protein>
<evidence type="ECO:0000313" key="2">
    <source>
        <dbReference type="EMBL" id="KAG0563409.1"/>
    </source>
</evidence>
<dbReference type="AlphaFoldDB" id="A0A8T0GYV9"/>
<gene>
    <name evidence="2" type="ORF">KC19_8G028700</name>
</gene>
<feature type="region of interest" description="Disordered" evidence="1">
    <location>
        <begin position="737"/>
        <end position="761"/>
    </location>
</feature>
<comment type="caution">
    <text evidence="2">The sequence shown here is derived from an EMBL/GenBank/DDBJ whole genome shotgun (WGS) entry which is preliminary data.</text>
</comment>
<evidence type="ECO:0000256" key="1">
    <source>
        <dbReference type="SAM" id="MobiDB-lite"/>
    </source>
</evidence>
<accession>A0A8T0GYV9</accession>
<sequence>MGLCYSRAGWLATSTDTYTDCSELSTSNSKSLIYESPRWSAETGDKGKLGNLLYKRRRRRRFVGTPDLFSARLEGLLGGIHNFHMKHSPGDFAFASFVGSPFVRNLEKQGMDALARSYAISAAKASARNAFLLLQERDKSEAVEVFSSMIKIQTPDQSSGDEVANEIIIVGDDDDKKDDDDDDDDDEDEEEVSGLEINIDVQEGVQLDSPEDGDEIEVLEQNSPRSHGEASRSSEFTEFVLYDQDIDLGAPYKAGMQRAEPRSFFESCFPATGRWASVVNAAMHSACLSRSHSSPARHNCTEVSEPPALSECLEFEIRHEYQSAREMLGTRHSLHRPDGSQNRHITFEGGRFSGSETCSEVGHACVGCCGSRASGRYSDSETCSEAGHACVGCCGSKEDAIAASVTSRSRTVKSETGSSSDIIQLPHGKGAADQLTALSPSTSHALQDIENKGEPGVNMYTPTHGLRVNTSTQREDVGLSCTSMCSSSERVVPAEQLQQLERVDSDLDAFFSFPSSPSAKILEERGSGHIIEEMKSAKLMEDMGMRRILDDELTEDEEEFEGPRSRAESPRGGNALSKGAFGSPFPVLGASGRKTRPVVDKKLKLFSLDRANTAALAKKHGTNSDGVLTSSSDSYLDTSSSSLQSRQRDAAHDWDDYSSDLFEIQDMQPMTLKAFSGVNLSCLPLKKSFGCSHEACDGFSEVESASSYNSNALKYQVRGANAVRGADNRAKILREQATKKAKSEPVRLLPPGPAKQTSHQGKGNISVMVLSLLRRKQPDVKSTSRKSSTVPKTKPASVGGLLCPLNGKNIKPPSKSDVVSVKVSSFDLNGKSIKALSIRDVLERQEKQDQRHLNGY</sequence>
<feature type="region of interest" description="Disordered" evidence="1">
    <location>
        <begin position="168"/>
        <end position="210"/>
    </location>
</feature>
<reference evidence="2" key="1">
    <citation type="submission" date="2020-06" db="EMBL/GenBank/DDBJ databases">
        <title>WGS assembly of Ceratodon purpureus strain R40.</title>
        <authorList>
            <person name="Carey S.B."/>
            <person name="Jenkins J."/>
            <person name="Shu S."/>
            <person name="Lovell J.T."/>
            <person name="Sreedasyam A."/>
            <person name="Maumus F."/>
            <person name="Tiley G.P."/>
            <person name="Fernandez-Pozo N."/>
            <person name="Barry K."/>
            <person name="Chen C."/>
            <person name="Wang M."/>
            <person name="Lipzen A."/>
            <person name="Daum C."/>
            <person name="Saski C.A."/>
            <person name="Payton A.C."/>
            <person name="Mcbreen J.C."/>
            <person name="Conrad R.E."/>
            <person name="Kollar L.M."/>
            <person name="Olsson S."/>
            <person name="Huttunen S."/>
            <person name="Landis J.B."/>
            <person name="Wickett N.J."/>
            <person name="Johnson M.G."/>
            <person name="Rensing S.A."/>
            <person name="Grimwood J."/>
            <person name="Schmutz J."/>
            <person name="Mcdaniel S.F."/>
        </authorList>
    </citation>
    <scope>NUCLEOTIDE SEQUENCE</scope>
    <source>
        <strain evidence="2">R40</strain>
    </source>
</reference>
<evidence type="ECO:0000313" key="3">
    <source>
        <dbReference type="Proteomes" id="UP000822688"/>
    </source>
</evidence>
<name>A0A8T0GYV9_CERPU</name>
<keyword evidence="3" id="KW-1185">Reference proteome</keyword>
<proteinExistence type="predicted"/>
<dbReference type="Proteomes" id="UP000822688">
    <property type="component" value="Chromosome 8"/>
</dbReference>
<feature type="compositionally biased region" description="Acidic residues" evidence="1">
    <location>
        <begin position="171"/>
        <end position="193"/>
    </location>
</feature>
<feature type="region of interest" description="Disordered" evidence="1">
    <location>
        <begin position="553"/>
        <end position="578"/>
    </location>
</feature>